<sequence>MSERLERQIRFLVEIDRLKAIQRRSLLIDGRRRENSAEHSWHIAVMALVLAEYAEAPVDLCRVLKMLLVHDIVEIDAGDTYAYDPSGKVDQAEREAAAAERIFGLLPADQAAELQALWQEFDAGETAEAKFAHAVDRLMPLLHNFHTEGESWQAHGVDQGQVEQRVSAIAAGSRRLWEYADALVRRAVEAGYLQAVPGNADQTHP</sequence>
<name>A0A540VKH8_9CHLR</name>
<evidence type="ECO:0000256" key="2">
    <source>
        <dbReference type="ARBA" id="ARBA00022801"/>
    </source>
</evidence>
<feature type="domain" description="HD" evidence="3">
    <location>
        <begin position="15"/>
        <end position="175"/>
    </location>
</feature>
<protein>
    <submittedName>
        <fullName evidence="4">HD domain-containing protein</fullName>
    </submittedName>
</protein>
<reference evidence="4 5" key="1">
    <citation type="submission" date="2019-06" db="EMBL/GenBank/DDBJ databases">
        <title>Genome sequence of Litorilinea aerophila BAA-2444.</title>
        <authorList>
            <person name="Maclea K.S."/>
            <person name="Maurais E.G."/>
            <person name="Iannazzi L.C."/>
        </authorList>
    </citation>
    <scope>NUCLEOTIDE SEQUENCE [LARGE SCALE GENOMIC DNA]</scope>
    <source>
        <strain evidence="4 5">ATCC BAA-2444</strain>
    </source>
</reference>
<keyword evidence="5" id="KW-1185">Reference proteome</keyword>
<comment type="caution">
    <text evidence="4">The sequence shown here is derived from an EMBL/GenBank/DDBJ whole genome shotgun (WGS) entry which is preliminary data.</text>
</comment>
<keyword evidence="1" id="KW-0479">Metal-binding</keyword>
<accession>A0A540VKH8</accession>
<evidence type="ECO:0000313" key="4">
    <source>
        <dbReference type="EMBL" id="TQE97285.1"/>
    </source>
</evidence>
<dbReference type="GO" id="GO:0002953">
    <property type="term" value="F:5'-deoxynucleotidase activity"/>
    <property type="evidence" value="ECO:0007669"/>
    <property type="project" value="InterPro"/>
</dbReference>
<evidence type="ECO:0000256" key="1">
    <source>
        <dbReference type="ARBA" id="ARBA00022723"/>
    </source>
</evidence>
<evidence type="ECO:0000313" key="5">
    <source>
        <dbReference type="Proteomes" id="UP000317371"/>
    </source>
</evidence>
<dbReference type="PANTHER" id="PTHR11845">
    <property type="entry name" value="5'-DEOXYNUCLEOTIDASE HDDC2"/>
    <property type="match status" value="1"/>
</dbReference>
<dbReference type="SUPFAM" id="SSF109604">
    <property type="entry name" value="HD-domain/PDEase-like"/>
    <property type="match status" value="1"/>
</dbReference>
<dbReference type="GO" id="GO:0046872">
    <property type="term" value="F:metal ion binding"/>
    <property type="evidence" value="ECO:0007669"/>
    <property type="project" value="UniProtKB-KW"/>
</dbReference>
<evidence type="ECO:0000259" key="3">
    <source>
        <dbReference type="Pfam" id="PF13023"/>
    </source>
</evidence>
<proteinExistence type="predicted"/>
<dbReference type="OrthoDB" id="9796032at2"/>
<dbReference type="Gene3D" id="1.10.3210.10">
    <property type="entry name" value="Hypothetical protein af1432"/>
    <property type="match status" value="1"/>
</dbReference>
<dbReference type="PANTHER" id="PTHR11845:SF13">
    <property type="entry name" value="5'-DEOXYNUCLEOTIDASE HDDC2"/>
    <property type="match status" value="1"/>
</dbReference>
<keyword evidence="2" id="KW-0378">Hydrolase</keyword>
<organism evidence="4 5">
    <name type="scientific">Litorilinea aerophila</name>
    <dbReference type="NCBI Taxonomy" id="1204385"/>
    <lineage>
        <taxon>Bacteria</taxon>
        <taxon>Bacillati</taxon>
        <taxon>Chloroflexota</taxon>
        <taxon>Caldilineae</taxon>
        <taxon>Caldilineales</taxon>
        <taxon>Caldilineaceae</taxon>
        <taxon>Litorilinea</taxon>
    </lineage>
</organism>
<dbReference type="InterPro" id="IPR039356">
    <property type="entry name" value="YfbR/HDDC2"/>
</dbReference>
<gene>
    <name evidence="4" type="ORF">FKZ61_04110</name>
</gene>
<dbReference type="InParanoid" id="A0A540VKH8"/>
<dbReference type="EMBL" id="VIGC01000004">
    <property type="protein sequence ID" value="TQE97285.1"/>
    <property type="molecule type" value="Genomic_DNA"/>
</dbReference>
<dbReference type="Proteomes" id="UP000317371">
    <property type="component" value="Unassembled WGS sequence"/>
</dbReference>
<dbReference type="GO" id="GO:0005737">
    <property type="term" value="C:cytoplasm"/>
    <property type="evidence" value="ECO:0007669"/>
    <property type="project" value="TreeGrafter"/>
</dbReference>
<dbReference type="InterPro" id="IPR006674">
    <property type="entry name" value="HD_domain"/>
</dbReference>
<dbReference type="Pfam" id="PF13023">
    <property type="entry name" value="HD_3"/>
    <property type="match status" value="1"/>
</dbReference>
<dbReference type="AlphaFoldDB" id="A0A540VKH8"/>